<organism evidence="4 5">
    <name type="scientific">Paraconexibacter antarcticus</name>
    <dbReference type="NCBI Taxonomy" id="2949664"/>
    <lineage>
        <taxon>Bacteria</taxon>
        <taxon>Bacillati</taxon>
        <taxon>Actinomycetota</taxon>
        <taxon>Thermoleophilia</taxon>
        <taxon>Solirubrobacterales</taxon>
        <taxon>Paraconexibacteraceae</taxon>
        <taxon>Paraconexibacter</taxon>
    </lineage>
</organism>
<dbReference type="Proteomes" id="UP001056035">
    <property type="component" value="Chromosome"/>
</dbReference>
<feature type="domain" description="PAC" evidence="2">
    <location>
        <begin position="186"/>
        <end position="238"/>
    </location>
</feature>
<dbReference type="CDD" id="cd00130">
    <property type="entry name" value="PAS"/>
    <property type="match status" value="1"/>
</dbReference>
<dbReference type="NCBIfam" id="TIGR00254">
    <property type="entry name" value="GGDEF"/>
    <property type="match status" value="1"/>
</dbReference>
<name>A0ABY5DRF0_9ACTN</name>
<feature type="domain" description="GGDEF" evidence="3">
    <location>
        <begin position="270"/>
        <end position="396"/>
    </location>
</feature>
<protein>
    <submittedName>
        <fullName evidence="4">Diguanylate cyclase</fullName>
        <ecNumber evidence="4">2.7.7.65</ecNumber>
    </submittedName>
</protein>
<dbReference type="PANTHER" id="PTHR44757:SF2">
    <property type="entry name" value="BIOFILM ARCHITECTURE MAINTENANCE PROTEIN MBAA"/>
    <property type="match status" value="1"/>
</dbReference>
<accession>A0ABY5DRF0</accession>
<dbReference type="RefSeq" id="WP_254570872.1">
    <property type="nucleotide sequence ID" value="NZ_CP098502.1"/>
</dbReference>
<evidence type="ECO:0000259" key="3">
    <source>
        <dbReference type="PROSITE" id="PS50887"/>
    </source>
</evidence>
<dbReference type="EMBL" id="CP098502">
    <property type="protein sequence ID" value="UTI64159.1"/>
    <property type="molecule type" value="Genomic_DNA"/>
</dbReference>
<dbReference type="InterPro" id="IPR052155">
    <property type="entry name" value="Biofilm_reg_signaling"/>
</dbReference>
<evidence type="ECO:0000313" key="4">
    <source>
        <dbReference type="EMBL" id="UTI64159.1"/>
    </source>
</evidence>
<dbReference type="InterPro" id="IPR043128">
    <property type="entry name" value="Rev_trsase/Diguanyl_cyclase"/>
</dbReference>
<dbReference type="InterPro" id="IPR000160">
    <property type="entry name" value="GGDEF_dom"/>
</dbReference>
<reference evidence="4 5" key="1">
    <citation type="submission" date="2022-06" db="EMBL/GenBank/DDBJ databases">
        <title>Paraconexibacter antarcticus.</title>
        <authorList>
            <person name="Kim C.S."/>
        </authorList>
    </citation>
    <scope>NUCLEOTIDE SEQUENCE [LARGE SCALE GENOMIC DNA]</scope>
    <source>
        <strain evidence="4 5">02-257</strain>
    </source>
</reference>
<dbReference type="InterPro" id="IPR001610">
    <property type="entry name" value="PAC"/>
</dbReference>
<dbReference type="SUPFAM" id="SSF55785">
    <property type="entry name" value="PYP-like sensor domain (PAS domain)"/>
    <property type="match status" value="2"/>
</dbReference>
<dbReference type="InterPro" id="IPR035965">
    <property type="entry name" value="PAS-like_dom_sf"/>
</dbReference>
<keyword evidence="5" id="KW-1185">Reference proteome</keyword>
<evidence type="ECO:0000313" key="5">
    <source>
        <dbReference type="Proteomes" id="UP001056035"/>
    </source>
</evidence>
<dbReference type="PROSITE" id="PS50887">
    <property type="entry name" value="GGDEF"/>
    <property type="match status" value="1"/>
</dbReference>
<dbReference type="Pfam" id="PF13426">
    <property type="entry name" value="PAS_9"/>
    <property type="match status" value="1"/>
</dbReference>
<dbReference type="PROSITE" id="PS50112">
    <property type="entry name" value="PAS"/>
    <property type="match status" value="1"/>
</dbReference>
<dbReference type="SMART" id="SM00091">
    <property type="entry name" value="PAS"/>
    <property type="match status" value="2"/>
</dbReference>
<keyword evidence="4" id="KW-0808">Transferase</keyword>
<dbReference type="InterPro" id="IPR000014">
    <property type="entry name" value="PAS"/>
</dbReference>
<dbReference type="CDD" id="cd01949">
    <property type="entry name" value="GGDEF"/>
    <property type="match status" value="1"/>
</dbReference>
<sequence>MPEPEPPTHDVCALTDLPVAALVVSAAGTVVVANPACAGVFGRDVTGTPLGEVLSDVALRTHKGGDVAAWRTEARSRDGVPFLVDATARLCADGTAVVVLRPVGEALVLEESQRHLHAAFETAPIGMAFFDTEGRYIRANHALSELLGRPVPELLGLRDSDLTHEDDRQADIDAAWRILRGELDTWVVEKRFVRPDGEVVWAIANMTFLRDEERRPLAWLGQFQDITGRKALEAQLRGLAEEDPLTGLANRRRIDAALREALNLSVRHGHGGALVYVDLDGFKAINDRYGHDAGDALLRATALAMRSRCRVTDTVARMGGDEFAVLLPIATPTQARTFQATLQAVLDEVSLPAGDATVRLRATLGTSWFGPDDALTPADVIAAADRAMYAARATTA</sequence>
<dbReference type="SMART" id="SM00267">
    <property type="entry name" value="GGDEF"/>
    <property type="match status" value="1"/>
</dbReference>
<gene>
    <name evidence="4" type="ORF">NBH00_22825</name>
</gene>
<dbReference type="SMART" id="SM00086">
    <property type="entry name" value="PAC"/>
    <property type="match status" value="1"/>
</dbReference>
<feature type="domain" description="PAS" evidence="1">
    <location>
        <begin position="112"/>
        <end position="182"/>
    </location>
</feature>
<evidence type="ECO:0000259" key="1">
    <source>
        <dbReference type="PROSITE" id="PS50112"/>
    </source>
</evidence>
<dbReference type="NCBIfam" id="TIGR00229">
    <property type="entry name" value="sensory_box"/>
    <property type="match status" value="1"/>
</dbReference>
<dbReference type="Gene3D" id="3.30.70.270">
    <property type="match status" value="1"/>
</dbReference>
<dbReference type="PANTHER" id="PTHR44757">
    <property type="entry name" value="DIGUANYLATE CYCLASE DGCP"/>
    <property type="match status" value="1"/>
</dbReference>
<dbReference type="InterPro" id="IPR000700">
    <property type="entry name" value="PAS-assoc_C"/>
</dbReference>
<dbReference type="SUPFAM" id="SSF55073">
    <property type="entry name" value="Nucleotide cyclase"/>
    <property type="match status" value="1"/>
</dbReference>
<evidence type="ECO:0000259" key="2">
    <source>
        <dbReference type="PROSITE" id="PS50113"/>
    </source>
</evidence>
<dbReference type="GO" id="GO:0052621">
    <property type="term" value="F:diguanylate cyclase activity"/>
    <property type="evidence" value="ECO:0007669"/>
    <property type="project" value="UniProtKB-EC"/>
</dbReference>
<dbReference type="Pfam" id="PF00990">
    <property type="entry name" value="GGDEF"/>
    <property type="match status" value="1"/>
</dbReference>
<dbReference type="EC" id="2.7.7.65" evidence="4"/>
<proteinExistence type="predicted"/>
<keyword evidence="4" id="KW-0548">Nucleotidyltransferase</keyword>
<dbReference type="PROSITE" id="PS50113">
    <property type="entry name" value="PAC"/>
    <property type="match status" value="1"/>
</dbReference>
<dbReference type="Gene3D" id="3.30.450.20">
    <property type="entry name" value="PAS domain"/>
    <property type="match status" value="1"/>
</dbReference>
<dbReference type="InterPro" id="IPR029787">
    <property type="entry name" value="Nucleotide_cyclase"/>
</dbReference>